<gene>
    <name evidence="3 7" type="primary">nuoC</name>
    <name evidence="7" type="ORF">GCM10011487_68590</name>
</gene>
<keyword evidence="3 4" id="KW-1278">Translocase</keyword>
<dbReference type="PANTHER" id="PTHR10884:SF14">
    <property type="entry name" value="NADH DEHYDROGENASE [UBIQUINONE] IRON-SULFUR PROTEIN 3, MITOCHONDRIAL"/>
    <property type="match status" value="1"/>
</dbReference>
<dbReference type="GO" id="GO:0050136">
    <property type="term" value="F:NADH dehydrogenase (quinone) (non-electrogenic) activity"/>
    <property type="evidence" value="ECO:0007669"/>
    <property type="project" value="UniProtKB-UniRule"/>
</dbReference>
<dbReference type="PROSITE" id="PS00542">
    <property type="entry name" value="COMPLEX1_30K"/>
    <property type="match status" value="1"/>
</dbReference>
<dbReference type="HAMAP" id="MF_01357">
    <property type="entry name" value="NDH1_NuoC"/>
    <property type="match status" value="1"/>
</dbReference>
<dbReference type="RefSeq" id="WP_161816443.1">
    <property type="nucleotide sequence ID" value="NZ_BLJN01000011.1"/>
</dbReference>
<dbReference type="GO" id="GO:0048038">
    <property type="term" value="F:quinone binding"/>
    <property type="evidence" value="ECO:0007669"/>
    <property type="project" value="UniProtKB-KW"/>
</dbReference>
<accession>A0A829YNX9</accession>
<keyword evidence="8" id="KW-1185">Reference proteome</keyword>
<sequence>MSSRTETLASRLTARFAQELRPLPALPNEVAFEVDAANLIAVCRELRDNAEFGFEQLIDLAGVDYLDYGREEWNTLASTATGFSRGVNRIKEHVSEETKQPRFAVIYQLLSISNNWRLRLRCFTNEGEPPVIDSVYDVWNSANWFEREAFDLFGIMFRNHPDLRRILTDYGFIGHPFRKDFPLIGNVEVKYDTAKGRVVYQPVTIEPRTLVPRVIREDNRYDQVLKEVPVGAAASPANR</sequence>
<keyword evidence="3" id="KW-0472">Membrane</keyword>
<evidence type="ECO:0000256" key="1">
    <source>
        <dbReference type="ARBA" id="ARBA00007569"/>
    </source>
</evidence>
<comment type="subunit">
    <text evidence="3">NDH-1 is composed of 14 different subunits. Subunits NuoB, C, D, E, F, and G constitute the peripheral sector of the complex.</text>
</comment>
<dbReference type="Gene3D" id="3.30.460.80">
    <property type="entry name" value="NADH:ubiquinone oxidoreductase, 30kDa subunit"/>
    <property type="match status" value="1"/>
</dbReference>
<comment type="similarity">
    <text evidence="1 3 4">Belongs to the complex I 30 kDa subunit family.</text>
</comment>
<comment type="caution">
    <text evidence="7">The sequence shown here is derived from an EMBL/GenBank/DDBJ whole genome shotgun (WGS) entry which is preliminary data.</text>
</comment>
<evidence type="ECO:0000259" key="6">
    <source>
        <dbReference type="Pfam" id="PF00329"/>
    </source>
</evidence>
<keyword evidence="2 3" id="KW-0813">Transport</keyword>
<dbReference type="EC" id="7.1.1.-" evidence="3"/>
<name>A0A829YNX9_9GAMM</name>
<evidence type="ECO:0000313" key="8">
    <source>
        <dbReference type="Proteomes" id="UP000445000"/>
    </source>
</evidence>
<dbReference type="SUPFAM" id="SSF143243">
    <property type="entry name" value="Nqo5-like"/>
    <property type="match status" value="1"/>
</dbReference>
<dbReference type="InterPro" id="IPR001268">
    <property type="entry name" value="NADH_UbQ_OxRdtase_30kDa_su"/>
</dbReference>
<dbReference type="InterPro" id="IPR010218">
    <property type="entry name" value="NADH_DH_suC"/>
</dbReference>
<dbReference type="NCBIfam" id="TIGR01961">
    <property type="entry name" value="NuoC_fam"/>
    <property type="match status" value="1"/>
</dbReference>
<dbReference type="InterPro" id="IPR020396">
    <property type="entry name" value="NADH_UbQ_OxRdtase_CS"/>
</dbReference>
<dbReference type="GO" id="GO:0008137">
    <property type="term" value="F:NADH dehydrogenase (ubiquinone) activity"/>
    <property type="evidence" value="ECO:0007669"/>
    <property type="project" value="InterPro"/>
</dbReference>
<reference evidence="8" key="1">
    <citation type="submission" date="2020-01" db="EMBL/GenBank/DDBJ databases">
        <title>'Steroidobacter agaridevorans' sp. nov., agar-degrading bacteria isolated from rhizosphere soils.</title>
        <authorList>
            <person name="Ikenaga M."/>
            <person name="Kataoka M."/>
            <person name="Murouchi A."/>
            <person name="Katsuragi S."/>
            <person name="Sakai M."/>
        </authorList>
    </citation>
    <scope>NUCLEOTIDE SEQUENCE [LARGE SCALE GENOMIC DNA]</scope>
    <source>
        <strain evidence="8">YU21-B</strain>
    </source>
</reference>
<comment type="catalytic activity">
    <reaction evidence="3 5">
        <text>a quinone + NADH + 5 H(+)(in) = a quinol + NAD(+) + 4 H(+)(out)</text>
        <dbReference type="Rhea" id="RHEA:57888"/>
        <dbReference type="ChEBI" id="CHEBI:15378"/>
        <dbReference type="ChEBI" id="CHEBI:24646"/>
        <dbReference type="ChEBI" id="CHEBI:57540"/>
        <dbReference type="ChEBI" id="CHEBI:57945"/>
        <dbReference type="ChEBI" id="CHEBI:132124"/>
    </reaction>
</comment>
<keyword evidence="3 4" id="KW-0520">NAD</keyword>
<protein>
    <recommendedName>
        <fullName evidence="3">NADH-quinone oxidoreductase subunit C</fullName>
        <ecNumber evidence="3">7.1.1.-</ecNumber>
    </recommendedName>
    <alternativeName>
        <fullName evidence="3">NADH dehydrogenase I subunit C</fullName>
    </alternativeName>
    <alternativeName>
        <fullName evidence="3">NDH-1 subunit C</fullName>
    </alternativeName>
</protein>
<dbReference type="Proteomes" id="UP000445000">
    <property type="component" value="Unassembled WGS sequence"/>
</dbReference>
<feature type="domain" description="NADH:ubiquinone oxidoreductase 30kDa subunit" evidence="6">
    <location>
        <begin position="33"/>
        <end position="185"/>
    </location>
</feature>
<organism evidence="7 8">
    <name type="scientific">Steroidobacter agaridevorans</name>
    <dbReference type="NCBI Taxonomy" id="2695856"/>
    <lineage>
        <taxon>Bacteria</taxon>
        <taxon>Pseudomonadati</taxon>
        <taxon>Pseudomonadota</taxon>
        <taxon>Gammaproteobacteria</taxon>
        <taxon>Steroidobacterales</taxon>
        <taxon>Steroidobacteraceae</taxon>
        <taxon>Steroidobacter</taxon>
    </lineage>
</organism>
<comment type="subcellular location">
    <subcellularLocation>
        <location evidence="3">Cell membrane</location>
        <topology evidence="3">Peripheral membrane protein</topology>
        <orientation evidence="3">Cytoplasmic side</orientation>
    </subcellularLocation>
</comment>
<dbReference type="EMBL" id="BLJN01000011">
    <property type="protein sequence ID" value="GFE84859.1"/>
    <property type="molecule type" value="Genomic_DNA"/>
</dbReference>
<keyword evidence="3" id="KW-0830">Ubiquinone</keyword>
<dbReference type="AlphaFoldDB" id="A0A829YNX9"/>
<evidence type="ECO:0000256" key="5">
    <source>
        <dbReference type="RuleBase" id="RU003582"/>
    </source>
</evidence>
<evidence type="ECO:0000256" key="3">
    <source>
        <dbReference type="HAMAP-Rule" id="MF_01357"/>
    </source>
</evidence>
<evidence type="ECO:0000313" key="7">
    <source>
        <dbReference type="EMBL" id="GFE84859.1"/>
    </source>
</evidence>
<keyword evidence="3 5" id="KW-0874">Quinone</keyword>
<evidence type="ECO:0000256" key="4">
    <source>
        <dbReference type="RuleBase" id="RU003456"/>
    </source>
</evidence>
<dbReference type="Pfam" id="PF00329">
    <property type="entry name" value="Complex1_30kDa"/>
    <property type="match status" value="1"/>
</dbReference>
<keyword evidence="3" id="KW-1003">Cell membrane</keyword>
<dbReference type="NCBIfam" id="NF004730">
    <property type="entry name" value="PRK06074.1-1"/>
    <property type="match status" value="1"/>
</dbReference>
<comment type="function">
    <text evidence="3">NDH-1 shuttles electrons from NADH, via FMN and iron-sulfur (Fe-S) centers, to quinones in the respiratory chain. The immediate electron acceptor for the enzyme in this species is believed to be ubiquinone. Couples the redox reaction to proton translocation (for every two electrons transferred, four hydrogen ions are translocated across the cytoplasmic membrane), and thus conserves the redox energy in a proton gradient.</text>
</comment>
<proteinExistence type="inferred from homology"/>
<evidence type="ECO:0000256" key="2">
    <source>
        <dbReference type="ARBA" id="ARBA00022448"/>
    </source>
</evidence>
<dbReference type="PANTHER" id="PTHR10884">
    <property type="entry name" value="NADH DEHYDROGENASE UBIQUINONE IRON-SULFUR PROTEIN 3"/>
    <property type="match status" value="1"/>
</dbReference>
<dbReference type="InterPro" id="IPR037232">
    <property type="entry name" value="NADH_quin_OxRdtase_su_C/D-like"/>
</dbReference>
<dbReference type="GO" id="GO:0005886">
    <property type="term" value="C:plasma membrane"/>
    <property type="evidence" value="ECO:0007669"/>
    <property type="project" value="UniProtKB-SubCell"/>
</dbReference>